<feature type="repeat" description="TPR" evidence="3">
    <location>
        <begin position="576"/>
        <end position="609"/>
    </location>
</feature>
<protein>
    <submittedName>
        <fullName evidence="5">Tetratricopeptide repeat domain 27</fullName>
    </submittedName>
</protein>
<name>A0A7J6PAB1_PEROL</name>
<dbReference type="Pfam" id="PF00266">
    <property type="entry name" value="Aminotran_5"/>
    <property type="match status" value="1"/>
</dbReference>
<evidence type="ECO:0000313" key="6">
    <source>
        <dbReference type="Proteomes" id="UP000541610"/>
    </source>
</evidence>
<dbReference type="InterPro" id="IPR015421">
    <property type="entry name" value="PyrdxlP-dep_Trfase_major"/>
</dbReference>
<dbReference type="PANTHER" id="PTHR16193:SF0">
    <property type="entry name" value="TETRATRICOPEPTIDE REPEAT PROTEIN 27"/>
    <property type="match status" value="1"/>
</dbReference>
<accession>A0A7J6PAB1</accession>
<dbReference type="Gene3D" id="3.40.640.10">
    <property type="entry name" value="Type I PLP-dependent aspartate aminotransferase-like (Major domain)"/>
    <property type="match status" value="1"/>
</dbReference>
<reference evidence="5 6" key="1">
    <citation type="submission" date="2020-04" db="EMBL/GenBank/DDBJ databases">
        <title>Perkinsus olseni comparative genomics.</title>
        <authorList>
            <person name="Bogema D.R."/>
        </authorList>
    </citation>
    <scope>NUCLEOTIDE SEQUENCE [LARGE SCALE GENOMIC DNA]</scope>
    <source>
        <strain evidence="5">00978-12</strain>
    </source>
</reference>
<dbReference type="SUPFAM" id="SSF48452">
    <property type="entry name" value="TPR-like"/>
    <property type="match status" value="1"/>
</dbReference>
<dbReference type="Proteomes" id="UP000541610">
    <property type="component" value="Unassembled WGS sequence"/>
</dbReference>
<feature type="repeat" description="TPR" evidence="3">
    <location>
        <begin position="610"/>
        <end position="643"/>
    </location>
</feature>
<sequence>MSSDLSAAVRSVEAFLLYPHSRYTAPPTPPTELPSCPLYEGARKAAIAVVEAKWEQAFQEPVIAELLQNWEDIEALERSLREAAAGKGPEGELSVLVAAVACLQCFVQANWTGPEVTGESIPMFPNQRALESARNSYIMSRLEVDGEPLYDVTRGPQLLLTSVTVLCGDMLQQSSLESVGVWRARAAFVWQRMLAEATARGDGQSVTCMQASVQEYAEALRKGGYITEDLCRQVTACGPSTVPSALREAEDDRDGEEEATVKMMPCEAVPNTVRSVLVLELAIHTSYYGLPTDVSDDIIDVAAKHVGFSWEITGVEGIKRRYQTQAFAQLTCVTKSSLPAPMVEAAAAGETTGEDEGAHQNVQMAELDPDTDVLESVQYTSDEFKPTVLHAVEQAILLTKAVRLLLSSAADDDDAITMEQIGCLVNRALVLPENFNDPRDAGCSAHWLVYSAGLWLRCRTEFGRVKTRNRAAFQLQALVDQYKDKLPEDEGGAALVADRIGYVHSVYYPSLPMLQREFGKRMMEMGMVLSAYDMFVSINMWCEAIDCLIVADSWETSLVRKKWWQQAWEESDHRYARAMRSLGRGALQSGDRYEAIKCFKQSLEISPLKAGIWFSLGAMYLQVSQYQDAATAFTRALGVDDTDAQSWANLAAAYITMAQEKMNKDESSDSAQDTTHEVQRYLKFANTCSYEAVKRSRESWRMWQNLLTVAQMRRDPAGMTYAARGLAVDLGRVETILDDDALLKDLVSLSVSTGKRRPAIELFETLSKLHGTNPVCHRCLAELADNDEEVAKQRVLQLRHLLPKIHDAKDLTCLKFELTELRDCMGVLVEECKKGLGNKGGLSMLVRMQLCLLLGSTYGPHPILSTAYQLWPFLTKNKDFCHAASKVLRTDQLPKPLLTASDVPVHYLDWCGGAPVSAQCSAAMAERICDPTPLLNPHTGFGESPRIVQDMRRRVLEFFGATQDTHILVWTSGATQSMQLVGEHFPLAEASALVYSLESHTSAVGLRNMASGSVGVASIENPLEIEWFRGGHPAGHSVSSLYVLAGECNLSGAQLADLPATVRQLKQAGHTVLLDAAKLACTPGGLDLSKVDADFVAISLYKVFGAPTGLGALIVRADSLPKLSASFGSGGGGYFGGGSVDAVSAKSDFCIRSANIVKALERGSINWLAITQQLPAALASYPRKNCWLFLSRHVRALTELLYRDLKALYHCNGVSLCRIIAGNHDSPASPARTDACGRVSVVRWQPYTLRFGRAL</sequence>
<evidence type="ECO:0000313" key="5">
    <source>
        <dbReference type="EMBL" id="KAF4692827.1"/>
    </source>
</evidence>
<dbReference type="SUPFAM" id="SSF53383">
    <property type="entry name" value="PLP-dependent transferases"/>
    <property type="match status" value="1"/>
</dbReference>
<proteinExistence type="predicted"/>
<evidence type="ECO:0000256" key="3">
    <source>
        <dbReference type="PROSITE-ProRule" id="PRU00339"/>
    </source>
</evidence>
<dbReference type="InterPro" id="IPR000192">
    <property type="entry name" value="Aminotrans_V_dom"/>
</dbReference>
<dbReference type="InterPro" id="IPR015424">
    <property type="entry name" value="PyrdxlP-dep_Trfase"/>
</dbReference>
<dbReference type="Gene3D" id="1.25.40.10">
    <property type="entry name" value="Tetratricopeptide repeat domain"/>
    <property type="match status" value="1"/>
</dbReference>
<dbReference type="InterPro" id="IPR019734">
    <property type="entry name" value="TPR_rpt"/>
</dbReference>
<comment type="caution">
    <text evidence="5">The sequence shown here is derived from an EMBL/GenBank/DDBJ whole genome shotgun (WGS) entry which is preliminary data.</text>
</comment>
<dbReference type="PANTHER" id="PTHR16193">
    <property type="entry name" value="TETRATRICOPEPTIDE REPEAT PROTEIN 27"/>
    <property type="match status" value="1"/>
</dbReference>
<keyword evidence="1" id="KW-0677">Repeat</keyword>
<dbReference type="InterPro" id="IPR044244">
    <property type="entry name" value="TTC27/Emw1"/>
</dbReference>
<evidence type="ECO:0000256" key="1">
    <source>
        <dbReference type="ARBA" id="ARBA00022737"/>
    </source>
</evidence>
<dbReference type="OrthoDB" id="1936594at2759"/>
<organism evidence="5 6">
    <name type="scientific">Perkinsus olseni</name>
    <name type="common">Perkinsus atlanticus</name>
    <dbReference type="NCBI Taxonomy" id="32597"/>
    <lineage>
        <taxon>Eukaryota</taxon>
        <taxon>Sar</taxon>
        <taxon>Alveolata</taxon>
        <taxon>Perkinsozoa</taxon>
        <taxon>Perkinsea</taxon>
        <taxon>Perkinsida</taxon>
        <taxon>Perkinsidae</taxon>
        <taxon>Perkinsus</taxon>
    </lineage>
</organism>
<evidence type="ECO:0000256" key="2">
    <source>
        <dbReference type="ARBA" id="ARBA00022803"/>
    </source>
</evidence>
<dbReference type="EMBL" id="JABANP010000054">
    <property type="protein sequence ID" value="KAF4692827.1"/>
    <property type="molecule type" value="Genomic_DNA"/>
</dbReference>
<feature type="domain" description="Aminotransferase class V" evidence="4">
    <location>
        <begin position="943"/>
        <end position="1211"/>
    </location>
</feature>
<dbReference type="InterPro" id="IPR011990">
    <property type="entry name" value="TPR-like_helical_dom_sf"/>
</dbReference>
<evidence type="ECO:0000259" key="4">
    <source>
        <dbReference type="Pfam" id="PF00266"/>
    </source>
</evidence>
<dbReference type="PROSITE" id="PS50005">
    <property type="entry name" value="TPR"/>
    <property type="match status" value="2"/>
</dbReference>
<gene>
    <name evidence="5" type="primary">TTC27</name>
    <name evidence="5" type="ORF">FOZ60_012521</name>
</gene>
<dbReference type="AlphaFoldDB" id="A0A7J6PAB1"/>
<dbReference type="SMART" id="SM00028">
    <property type="entry name" value="TPR"/>
    <property type="match status" value="2"/>
</dbReference>
<keyword evidence="2 3" id="KW-0802">TPR repeat</keyword>